<protein>
    <submittedName>
        <fullName evidence="1">Uncharacterized protein</fullName>
    </submittedName>
</protein>
<organism evidence="1">
    <name type="scientific">Arundo donax</name>
    <name type="common">Giant reed</name>
    <name type="synonym">Donax arundinaceus</name>
    <dbReference type="NCBI Taxonomy" id="35708"/>
    <lineage>
        <taxon>Eukaryota</taxon>
        <taxon>Viridiplantae</taxon>
        <taxon>Streptophyta</taxon>
        <taxon>Embryophyta</taxon>
        <taxon>Tracheophyta</taxon>
        <taxon>Spermatophyta</taxon>
        <taxon>Magnoliopsida</taxon>
        <taxon>Liliopsida</taxon>
        <taxon>Poales</taxon>
        <taxon>Poaceae</taxon>
        <taxon>PACMAD clade</taxon>
        <taxon>Arundinoideae</taxon>
        <taxon>Arundineae</taxon>
        <taxon>Arundo</taxon>
    </lineage>
</organism>
<name>A0A0A9BIC8_ARUDO</name>
<evidence type="ECO:0000313" key="1">
    <source>
        <dbReference type="EMBL" id="JAD63719.1"/>
    </source>
</evidence>
<sequence>MPPLSESALHFSKMGKGDSDLQASKEIRGYRNILNSSLLLPLFFFEENYIERLDRDQEQDGMAHVGDKDTMWAHPISGNGIQFMSTL</sequence>
<reference evidence="1" key="2">
    <citation type="journal article" date="2015" name="Data Brief">
        <title>Shoot transcriptome of the giant reed, Arundo donax.</title>
        <authorList>
            <person name="Barrero R.A."/>
            <person name="Guerrero F.D."/>
            <person name="Moolhuijzen P."/>
            <person name="Goolsby J.A."/>
            <person name="Tidwell J."/>
            <person name="Bellgard S.E."/>
            <person name="Bellgard M.I."/>
        </authorList>
    </citation>
    <scope>NUCLEOTIDE SEQUENCE</scope>
    <source>
        <tissue evidence="1">Shoot tissue taken approximately 20 cm above the soil surface</tissue>
    </source>
</reference>
<dbReference type="EMBL" id="GBRH01234176">
    <property type="protein sequence ID" value="JAD63719.1"/>
    <property type="molecule type" value="Transcribed_RNA"/>
</dbReference>
<accession>A0A0A9BIC8</accession>
<reference evidence="1" key="1">
    <citation type="submission" date="2014-09" db="EMBL/GenBank/DDBJ databases">
        <authorList>
            <person name="Magalhaes I.L.F."/>
            <person name="Oliveira U."/>
            <person name="Santos F.R."/>
            <person name="Vidigal T.H.D.A."/>
            <person name="Brescovit A.D."/>
            <person name="Santos A.J."/>
        </authorList>
    </citation>
    <scope>NUCLEOTIDE SEQUENCE</scope>
    <source>
        <tissue evidence="1">Shoot tissue taken approximately 20 cm above the soil surface</tissue>
    </source>
</reference>
<proteinExistence type="predicted"/>
<dbReference type="AlphaFoldDB" id="A0A0A9BIC8"/>